<sequence>MGGVIFVMKWDAVHQILKKKAEAREKRNIVDGHLQVVLQIVEHIAEGKVEGNQGQSQDLGPEIFSLAHILMIEDGDIDQAVALLMALEENEVEVVQGIGGNPIEFRGLGQKAEQEASLALLQSRSPRGMSN</sequence>
<proteinExistence type="predicted"/>
<dbReference type="EMBL" id="KB100182">
    <property type="protein sequence ID" value="ELK37676.1"/>
    <property type="molecule type" value="Genomic_DNA"/>
</dbReference>
<evidence type="ECO:0000313" key="2">
    <source>
        <dbReference type="Proteomes" id="UP000010556"/>
    </source>
</evidence>
<evidence type="ECO:0000313" key="1">
    <source>
        <dbReference type="EMBL" id="ELK37676.1"/>
    </source>
</evidence>
<dbReference type="AlphaFoldDB" id="L5MH17"/>
<name>L5MH17_MYODS</name>
<reference evidence="2" key="1">
    <citation type="journal article" date="2013" name="Science">
        <title>Comparative analysis of bat genomes provides insight into the evolution of flight and immunity.</title>
        <authorList>
            <person name="Zhang G."/>
            <person name="Cowled C."/>
            <person name="Shi Z."/>
            <person name="Huang Z."/>
            <person name="Bishop-Lilly K.A."/>
            <person name="Fang X."/>
            <person name="Wynne J.W."/>
            <person name="Xiong Z."/>
            <person name="Baker M.L."/>
            <person name="Zhao W."/>
            <person name="Tachedjian M."/>
            <person name="Zhu Y."/>
            <person name="Zhou P."/>
            <person name="Jiang X."/>
            <person name="Ng J."/>
            <person name="Yang L."/>
            <person name="Wu L."/>
            <person name="Xiao J."/>
            <person name="Feng Y."/>
            <person name="Chen Y."/>
            <person name="Sun X."/>
            <person name="Zhang Y."/>
            <person name="Marsh G.A."/>
            <person name="Crameri G."/>
            <person name="Broder C.C."/>
            <person name="Frey K.G."/>
            <person name="Wang L.F."/>
            <person name="Wang J."/>
        </authorList>
    </citation>
    <scope>NUCLEOTIDE SEQUENCE [LARGE SCALE GENOMIC DNA]</scope>
</reference>
<accession>L5MH17</accession>
<keyword evidence="2" id="KW-1185">Reference proteome</keyword>
<protein>
    <submittedName>
        <fullName evidence="1">Uncharacterized protein</fullName>
    </submittedName>
</protein>
<dbReference type="Proteomes" id="UP000010556">
    <property type="component" value="Unassembled WGS sequence"/>
</dbReference>
<gene>
    <name evidence="1" type="ORF">MDA_GLEAN10017678</name>
</gene>
<organism evidence="1 2">
    <name type="scientific">Myotis davidii</name>
    <name type="common">David's myotis</name>
    <dbReference type="NCBI Taxonomy" id="225400"/>
    <lineage>
        <taxon>Eukaryota</taxon>
        <taxon>Metazoa</taxon>
        <taxon>Chordata</taxon>
        <taxon>Craniata</taxon>
        <taxon>Vertebrata</taxon>
        <taxon>Euteleostomi</taxon>
        <taxon>Mammalia</taxon>
        <taxon>Eutheria</taxon>
        <taxon>Laurasiatheria</taxon>
        <taxon>Chiroptera</taxon>
        <taxon>Yangochiroptera</taxon>
        <taxon>Vespertilionidae</taxon>
        <taxon>Myotis</taxon>
    </lineage>
</organism>